<keyword evidence="3" id="KW-1185">Reference proteome</keyword>
<dbReference type="Proteomes" id="UP001283341">
    <property type="component" value="Unassembled WGS sequence"/>
</dbReference>
<evidence type="ECO:0000256" key="1">
    <source>
        <dbReference type="ARBA" id="ARBA00023604"/>
    </source>
</evidence>
<dbReference type="PANTHER" id="PTHR34598">
    <property type="entry name" value="BLL6449 PROTEIN"/>
    <property type="match status" value="1"/>
</dbReference>
<dbReference type="AlphaFoldDB" id="A0AAE0M1S5"/>
<organism evidence="2 3">
    <name type="scientific">Apodospora peruviana</name>
    <dbReference type="NCBI Taxonomy" id="516989"/>
    <lineage>
        <taxon>Eukaryota</taxon>
        <taxon>Fungi</taxon>
        <taxon>Dikarya</taxon>
        <taxon>Ascomycota</taxon>
        <taxon>Pezizomycotina</taxon>
        <taxon>Sordariomycetes</taxon>
        <taxon>Sordariomycetidae</taxon>
        <taxon>Sordariales</taxon>
        <taxon>Lasiosphaeriaceae</taxon>
        <taxon>Apodospora</taxon>
    </lineage>
</organism>
<gene>
    <name evidence="2" type="ORF">B0H66DRAFT_534359</name>
</gene>
<reference evidence="2" key="2">
    <citation type="submission" date="2023-06" db="EMBL/GenBank/DDBJ databases">
        <authorList>
            <consortium name="Lawrence Berkeley National Laboratory"/>
            <person name="Haridas S."/>
            <person name="Hensen N."/>
            <person name="Bonometti L."/>
            <person name="Westerberg I."/>
            <person name="Brannstrom I.O."/>
            <person name="Guillou S."/>
            <person name="Cros-Aarteil S."/>
            <person name="Calhoun S."/>
            <person name="Kuo A."/>
            <person name="Mondo S."/>
            <person name="Pangilinan J."/>
            <person name="Riley R."/>
            <person name="Labutti K."/>
            <person name="Andreopoulos B."/>
            <person name="Lipzen A."/>
            <person name="Chen C."/>
            <person name="Yanf M."/>
            <person name="Daum C."/>
            <person name="Ng V."/>
            <person name="Clum A."/>
            <person name="Steindorff A."/>
            <person name="Ohm R."/>
            <person name="Martin F."/>
            <person name="Silar P."/>
            <person name="Natvig D."/>
            <person name="Lalanne C."/>
            <person name="Gautier V."/>
            <person name="Ament-Velasquez S.L."/>
            <person name="Kruys A."/>
            <person name="Hutchinson M.I."/>
            <person name="Powell A.J."/>
            <person name="Barry K."/>
            <person name="Miller A.N."/>
            <person name="Grigoriev I.V."/>
            <person name="Debuchy R."/>
            <person name="Gladieux P."/>
            <person name="Thoren M.H."/>
            <person name="Johannesson H."/>
        </authorList>
    </citation>
    <scope>NUCLEOTIDE SEQUENCE</scope>
    <source>
        <strain evidence="2">CBS 118394</strain>
    </source>
</reference>
<evidence type="ECO:0008006" key="4">
    <source>
        <dbReference type="Google" id="ProtNLM"/>
    </source>
</evidence>
<evidence type="ECO:0000313" key="2">
    <source>
        <dbReference type="EMBL" id="KAK3316096.1"/>
    </source>
</evidence>
<dbReference type="InterPro" id="IPR044053">
    <property type="entry name" value="AsaB-like"/>
</dbReference>
<comment type="caution">
    <text evidence="2">The sequence shown here is derived from an EMBL/GenBank/DDBJ whole genome shotgun (WGS) entry which is preliminary data.</text>
</comment>
<comment type="similarity">
    <text evidence="1">Belongs to the asaB hydroxylase/desaturase family.</text>
</comment>
<dbReference type="GO" id="GO:0016491">
    <property type="term" value="F:oxidoreductase activity"/>
    <property type="evidence" value="ECO:0007669"/>
    <property type="project" value="InterPro"/>
</dbReference>
<protein>
    <recommendedName>
        <fullName evidence="4">Methyltransferase</fullName>
    </recommendedName>
</protein>
<dbReference type="NCBIfam" id="NF041278">
    <property type="entry name" value="CmcJ_NvfI_EfuI"/>
    <property type="match status" value="1"/>
</dbReference>
<sequence>MTNSDIPPTNTTLDGRLLLIRNAWHLGLAPSDMCFKFGFAQLPLEDCPLTPEEYRNEEKVKEILYPKYKSAVRFLFPDATRVEILEHAVRKRHPRWLSGNLERHHLDTNQPSDYVHIASRKFNNNPKGYSRFVVVNLWKPIRGPVYDFRLTLCDRRTIGFASQTTAMDIVHRNYINENTRVYFDEKHEWYHWHGLQANEVIAFVQTDSVAENTAGVSHTAFLDPRVGDDGKQLKESIEARVFVFFE</sequence>
<dbReference type="PANTHER" id="PTHR34598:SF3">
    <property type="entry name" value="OXIDOREDUCTASE AN1597"/>
    <property type="match status" value="1"/>
</dbReference>
<dbReference type="EMBL" id="JAUEDM010000005">
    <property type="protein sequence ID" value="KAK3316096.1"/>
    <property type="molecule type" value="Genomic_DNA"/>
</dbReference>
<evidence type="ECO:0000313" key="3">
    <source>
        <dbReference type="Proteomes" id="UP001283341"/>
    </source>
</evidence>
<reference evidence="2" key="1">
    <citation type="journal article" date="2023" name="Mol. Phylogenet. Evol.">
        <title>Genome-scale phylogeny and comparative genomics of the fungal order Sordariales.</title>
        <authorList>
            <person name="Hensen N."/>
            <person name="Bonometti L."/>
            <person name="Westerberg I."/>
            <person name="Brannstrom I.O."/>
            <person name="Guillou S."/>
            <person name="Cros-Aarteil S."/>
            <person name="Calhoun S."/>
            <person name="Haridas S."/>
            <person name="Kuo A."/>
            <person name="Mondo S."/>
            <person name="Pangilinan J."/>
            <person name="Riley R."/>
            <person name="LaButti K."/>
            <person name="Andreopoulos B."/>
            <person name="Lipzen A."/>
            <person name="Chen C."/>
            <person name="Yan M."/>
            <person name="Daum C."/>
            <person name="Ng V."/>
            <person name="Clum A."/>
            <person name="Steindorff A."/>
            <person name="Ohm R.A."/>
            <person name="Martin F."/>
            <person name="Silar P."/>
            <person name="Natvig D.O."/>
            <person name="Lalanne C."/>
            <person name="Gautier V."/>
            <person name="Ament-Velasquez S.L."/>
            <person name="Kruys A."/>
            <person name="Hutchinson M.I."/>
            <person name="Powell A.J."/>
            <person name="Barry K."/>
            <person name="Miller A.N."/>
            <person name="Grigoriev I.V."/>
            <person name="Debuchy R."/>
            <person name="Gladieux P."/>
            <person name="Hiltunen Thoren M."/>
            <person name="Johannesson H."/>
        </authorList>
    </citation>
    <scope>NUCLEOTIDE SEQUENCE</scope>
    <source>
        <strain evidence="2">CBS 118394</strain>
    </source>
</reference>
<proteinExistence type="inferred from homology"/>
<name>A0AAE0M1S5_9PEZI</name>
<accession>A0AAE0M1S5</accession>